<dbReference type="EMBL" id="VUAA01000019">
    <property type="protein sequence ID" value="KAA1253671.1"/>
    <property type="molecule type" value="Genomic_DNA"/>
</dbReference>
<dbReference type="Proteomes" id="UP000323225">
    <property type="component" value="Unassembled WGS sequence"/>
</dbReference>
<dbReference type="SMART" id="SM00479">
    <property type="entry name" value="EXOIII"/>
    <property type="match status" value="1"/>
</dbReference>
<dbReference type="Pfam" id="PF00929">
    <property type="entry name" value="RNase_T"/>
    <property type="match status" value="1"/>
</dbReference>
<dbReference type="PANTHER" id="PTHR23044:SF61">
    <property type="entry name" value="3'-5' EXORIBONUCLEASE 1-RELATED"/>
    <property type="match status" value="1"/>
</dbReference>
<evidence type="ECO:0000313" key="6">
    <source>
        <dbReference type="Proteomes" id="UP000323225"/>
    </source>
</evidence>
<evidence type="ECO:0000256" key="3">
    <source>
        <dbReference type="ARBA" id="ARBA00022839"/>
    </source>
</evidence>
<keyword evidence="1" id="KW-0540">Nuclease</keyword>
<dbReference type="InterPro" id="IPR036397">
    <property type="entry name" value="RNaseH_sf"/>
</dbReference>
<dbReference type="InterPro" id="IPR013520">
    <property type="entry name" value="Ribonucl_H"/>
</dbReference>
<evidence type="ECO:0000259" key="4">
    <source>
        <dbReference type="SMART" id="SM00479"/>
    </source>
</evidence>
<dbReference type="AlphaFoldDB" id="A0A5Q6PFV0"/>
<evidence type="ECO:0000256" key="2">
    <source>
        <dbReference type="ARBA" id="ARBA00022801"/>
    </source>
</evidence>
<feature type="domain" description="Exonuclease" evidence="4">
    <location>
        <begin position="118"/>
        <end position="291"/>
    </location>
</feature>
<accession>A0A5Q6PFV0</accession>
<dbReference type="GO" id="GO:0006259">
    <property type="term" value="P:DNA metabolic process"/>
    <property type="evidence" value="ECO:0007669"/>
    <property type="project" value="UniProtKB-ARBA"/>
</dbReference>
<dbReference type="SUPFAM" id="SSF53098">
    <property type="entry name" value="Ribonuclease H-like"/>
    <property type="match status" value="1"/>
</dbReference>
<dbReference type="CDD" id="cd06133">
    <property type="entry name" value="ERI-1_3'hExo_like"/>
    <property type="match status" value="1"/>
</dbReference>
<gene>
    <name evidence="5" type="ORF">F0M16_16480</name>
</gene>
<dbReference type="InterPro" id="IPR047201">
    <property type="entry name" value="ERI-1_3'hExo-like"/>
</dbReference>
<keyword evidence="3 5" id="KW-0269">Exonuclease</keyword>
<dbReference type="PANTHER" id="PTHR23044">
    <property type="entry name" value="3'-5' EXONUCLEASE ERI1-RELATED"/>
    <property type="match status" value="1"/>
</dbReference>
<keyword evidence="2" id="KW-0378">Hydrolase</keyword>
<dbReference type="GO" id="GO:0000175">
    <property type="term" value="F:3'-5'-RNA exonuclease activity"/>
    <property type="evidence" value="ECO:0007669"/>
    <property type="project" value="InterPro"/>
</dbReference>
<proteinExistence type="predicted"/>
<dbReference type="GO" id="GO:0003676">
    <property type="term" value="F:nucleic acid binding"/>
    <property type="evidence" value="ECO:0007669"/>
    <property type="project" value="InterPro"/>
</dbReference>
<sequence length="291" mass="33953">MNDVSKLLEWLSNLDQYKLTEKGLHRKPQVKSLKKCVSSVCNLLIQSNPDYFSSKITLDDFYHKLPTMTEFVGNDVINLEHFLCKLIQGLPTNSKSQSYRSAEDAKNHLNLVREKFEWLLFIDFEYNQYRLDGSDKFTESIVDFGLVAVRSDSLEAAFELDSLILPFPEMKMGRYCEEKTGISTEMLQGMPNFETFYLEKLKNFLDKQQKCFFVHWGGIEQKAFNRELRRISQPELKHSFLDLQSIYAKIHGRDTMGLKRAVKNLGLESELKEHRAISDAIYTERVFKALF</sequence>
<evidence type="ECO:0000313" key="5">
    <source>
        <dbReference type="EMBL" id="KAA1253671.1"/>
    </source>
</evidence>
<name>A0A5Q6PFV0_VIBCL</name>
<organism evidence="5 6">
    <name type="scientific">Vibrio cholerae</name>
    <dbReference type="NCBI Taxonomy" id="666"/>
    <lineage>
        <taxon>Bacteria</taxon>
        <taxon>Pseudomonadati</taxon>
        <taxon>Pseudomonadota</taxon>
        <taxon>Gammaproteobacteria</taxon>
        <taxon>Vibrionales</taxon>
        <taxon>Vibrionaceae</taxon>
        <taxon>Vibrio</taxon>
    </lineage>
</organism>
<protein>
    <submittedName>
        <fullName evidence="5">Exonuclease domain-containing protein</fullName>
    </submittedName>
</protein>
<evidence type="ECO:0000256" key="1">
    <source>
        <dbReference type="ARBA" id="ARBA00022722"/>
    </source>
</evidence>
<comment type="caution">
    <text evidence="5">The sequence shown here is derived from an EMBL/GenBank/DDBJ whole genome shotgun (WGS) entry which is preliminary data.</text>
</comment>
<reference evidence="5 6" key="1">
    <citation type="submission" date="2019-09" db="EMBL/GenBank/DDBJ databases">
        <authorList>
            <person name="Kritzky A."/>
            <person name="Schelkanova E.Y."/>
            <person name="Alkhova Z.V."/>
            <person name="Smirnova N.I."/>
        </authorList>
    </citation>
    <scope>NUCLEOTIDE SEQUENCE [LARGE SCALE GENOMIC DNA]</scope>
    <source>
        <strain evidence="5 6">M1526</strain>
    </source>
</reference>
<dbReference type="Gene3D" id="3.30.420.10">
    <property type="entry name" value="Ribonuclease H-like superfamily/Ribonuclease H"/>
    <property type="match status" value="1"/>
</dbReference>
<dbReference type="InterPro" id="IPR012337">
    <property type="entry name" value="RNaseH-like_sf"/>
</dbReference>
<dbReference type="InterPro" id="IPR051274">
    <property type="entry name" value="3-5_Exoribonuclease"/>
</dbReference>